<sequence>MEEINIEDYQGKERQTTRFFHDESQREDMSFLSKAGITLVAGIGLTAIAHRTGAMRKVARFLDVEVKSSIQAAKETLNHQGLWHRGQDKMTKERLKILKDSFVDRRKNILSERTIAQKDILNSREMRIQYELRKRNELIGKKEKQGVYKGEVAYHIQEAYRHAAIIDDASKKLSEKATNELDRALSKGHLGVLDWGSNEQLRLLLKEHGKGVDSEDVFNVLKGAREKYKGRDFSPKKDEAYRLIEGMQEKLRELTALRMQKATKKDNKIKQVIIGHKQATIDDILKLNKAGKIRINADLKAQINDALKYNKDFGQTIFDENLYLSTKNGELFDYKSLRDIGRNQAEWWANTIPGGIMHLRDILNVKTAREQAGLKIFQRGTILPSLNAHQGIEASKQLNEEVLFAYGKFVKLADVDAVNSNTPLKILNPKRDMYLTSSQFGTTGKMYRHMANIMTDNETPRNLFAELADLGRQDKDSLLVEGTSVFTKFFNKEWDRNKVKAAISDGIKSSEDFFKMNTYLKLNTEGFTPRMLNNLKEHMPQHVKNFVEEQNINFSRDEDMIQLFKYIGEKEVGRSNSPHTDLKVLFKQFERNPDKVINRKSPIGESNPILGHHTHIKTGQDEINQQIGLYLTHEMIASRAANTQISTFLEQANIFRSELKGLHFDGKVFHEDLEKAESLLNYSMFRSQGFDIFDNRNAALIRVSNLFQQNEAFQESIRSMSRKTNPLWERYSATRPANLVGDEYVAINESNIKGLVSKMFGVNSTVNERINAVKDLGSQLSPFTGRRNMEDVTTLNLYGTYYPVYRLQDALGNIGLGFSDSSMGNSFQMFSALMLKRIFPVYAAVEGAKYVDWKVDQWTGEGLDERWENYKANSRIDKAKNLSEEDIYQMKRERMLKPGIEHWEAMPEVHIPGIGPIGMGDMLNNIFAPFMGKSPLREEDMMTYDETLEDLANGTEEIRKSRWWFAGSKTAYRGDRIKEFAPNSFRLAHSDYEWTNTGATGEEYWGNHILPTFENPLGGLSFLLGTRDPYWFEKKHYYDRPYMLTGELFNPNTMALGDIGNATIGKLIKPVREMHPEYWKDPAIIYEEETSELGERPDGPVQTEVSPAGRVKHQVFATPEDYGGGAKYIIRNQLNDEGEETGAYIAQDIENNQSVYVPSNVAGNISTSQAFEYAQEESPDNSEVKAAVRIIDEPSYQVQVSTRPRAMFDEEYAYKQEIMYRKMENIRDPRDSSWRMQEGIENWTEPLGVYKWIFQDELLGNNPYEGETRIQSADAAYNASNRFWDSELGSLGGDLSEIGRRFIRRDSGQLDEYNPIRNTMPDWLPGENYFINFQIGDPYSKVPDGERRLPGEAYESLNELHPDETGEYGAFDKFKILADVAPWSEEYKFWSQYLQDNLPEGDLRKEATQIRKQVSKRKQKYDFQPYRFKGNDVIFEDVTVKKFLDDYTFLTEEFGDQPIRIAGMEYRKKAEGVLRGYFKEGDKVTVGIAEDETQRISKDTYGTMRAVIYNKLGNINKDIIEKGKMVENQNDFSAAGVHARFTPEEINRGSRWETLAHSSSPLNTKFLQVRTAVEEYERDQIYGKDWATWDNLLSKDYIIPTLEGLGRFDNPMWSGLAGGTTGLVIGRFFLKGGRPTKIAGIAGALWGIGSNLFFKNYEKEHGEAWIPKRRRIENDINEYFDILKYLKYEGLYEKSREEIYDSTGYDVEDFASIIEGQTDLTKDRRKELEEEKKLLYIDQPDGWEERKKEINAELKTISENFNEMYLPEEFLQALYFKDQRDTTLYGIDPHDDRMKVMRAFPYKDKWFFSEFAEANSEDREKILKLVPENQRRIYKALWGMDYEEQKPLEYYMEKYDIPDWSWEGWKPEYNLDDIKAKTVKEAGLDLSDFNFWSDDLETANYVPDLQSDGNNYEGKSDTDFKGFDELRQNLISILQGQGLQDIEVSIVPSTGSETQIDMDYWEDRSQEIEEHLRKNGDRYI</sequence>
<name>A0A8I1WFM7_BACIU</name>
<organism evidence="1 2">
    <name type="scientific">Bacillus subtilis</name>
    <dbReference type="NCBI Taxonomy" id="1423"/>
    <lineage>
        <taxon>Bacteria</taxon>
        <taxon>Bacillati</taxon>
        <taxon>Bacillota</taxon>
        <taxon>Bacilli</taxon>
        <taxon>Bacillales</taxon>
        <taxon>Bacillaceae</taxon>
        <taxon>Bacillus</taxon>
    </lineage>
</organism>
<gene>
    <name evidence="1" type="ORF">J5227_08125</name>
</gene>
<evidence type="ECO:0000313" key="2">
    <source>
        <dbReference type="Proteomes" id="UP000665181"/>
    </source>
</evidence>
<protein>
    <submittedName>
        <fullName evidence="1">Uncharacterized protein</fullName>
    </submittedName>
</protein>
<dbReference type="EMBL" id="JAGFPW010000005">
    <property type="protein sequence ID" value="MBO3794275.1"/>
    <property type="molecule type" value="Genomic_DNA"/>
</dbReference>
<accession>A0A8I1WFM7</accession>
<evidence type="ECO:0000313" key="1">
    <source>
        <dbReference type="EMBL" id="MBO3794275.1"/>
    </source>
</evidence>
<proteinExistence type="predicted"/>
<comment type="caution">
    <text evidence="1">The sequence shown here is derived from an EMBL/GenBank/DDBJ whole genome shotgun (WGS) entry which is preliminary data.</text>
</comment>
<reference evidence="1" key="1">
    <citation type="submission" date="2021-03" db="EMBL/GenBank/DDBJ databases">
        <title>Isolation of Bacillus subtilis from fermented food sample.</title>
        <authorList>
            <person name="Lakshmanan V."/>
            <person name="Athira K."/>
            <person name="Rajagopal K."/>
        </authorList>
    </citation>
    <scope>NUCLEOTIDE SEQUENCE</scope>
    <source>
        <strain evidence="1">S1</strain>
    </source>
</reference>
<dbReference type="Proteomes" id="UP000665181">
    <property type="component" value="Unassembled WGS sequence"/>
</dbReference>
<dbReference type="RefSeq" id="WP_208556257.1">
    <property type="nucleotide sequence ID" value="NZ_JAGFPW010000005.1"/>
</dbReference>